<proteinExistence type="predicted"/>
<evidence type="ECO:0000313" key="2">
    <source>
        <dbReference type="Proteomes" id="UP000694395"/>
    </source>
</evidence>
<dbReference type="Ensembl" id="ENSOMYT00000161863.1">
    <property type="protein sequence ID" value="ENSOMYP00000118306.1"/>
    <property type="gene ID" value="ENSOMYG00000051459.1"/>
</dbReference>
<dbReference type="PANTHER" id="PTHR12563">
    <property type="entry name" value="GLYCEROL-3-PHOSPHATE ACYLTRANSFERASE"/>
    <property type="match status" value="1"/>
</dbReference>
<dbReference type="PANTHER" id="PTHR12563:SF17">
    <property type="entry name" value="DIHYDROXYACETONE PHOSPHATE ACYLTRANSFERASE"/>
    <property type="match status" value="1"/>
</dbReference>
<dbReference type="GO" id="GO:0016287">
    <property type="term" value="F:glycerone-phosphate O-acyltransferase activity"/>
    <property type="evidence" value="ECO:0007669"/>
    <property type="project" value="TreeGrafter"/>
</dbReference>
<protein>
    <submittedName>
        <fullName evidence="1">Uncharacterized protein</fullName>
    </submittedName>
</protein>
<accession>A0A8K9V2W5</accession>
<dbReference type="AlphaFoldDB" id="A0A8K9V2W5"/>
<organism evidence="1 2">
    <name type="scientific">Oncorhynchus mykiss</name>
    <name type="common">Rainbow trout</name>
    <name type="synonym">Salmo gairdneri</name>
    <dbReference type="NCBI Taxonomy" id="8022"/>
    <lineage>
        <taxon>Eukaryota</taxon>
        <taxon>Metazoa</taxon>
        <taxon>Chordata</taxon>
        <taxon>Craniata</taxon>
        <taxon>Vertebrata</taxon>
        <taxon>Euteleostomi</taxon>
        <taxon>Actinopterygii</taxon>
        <taxon>Neopterygii</taxon>
        <taxon>Teleostei</taxon>
        <taxon>Protacanthopterygii</taxon>
        <taxon>Salmoniformes</taxon>
        <taxon>Salmonidae</taxon>
        <taxon>Salmoninae</taxon>
        <taxon>Oncorhynchus</taxon>
    </lineage>
</organism>
<dbReference type="GO" id="GO:0004366">
    <property type="term" value="F:glycerol-3-phosphate O-acyltransferase activity"/>
    <property type="evidence" value="ECO:0007669"/>
    <property type="project" value="TreeGrafter"/>
</dbReference>
<dbReference type="GO" id="GO:0031966">
    <property type="term" value="C:mitochondrial membrane"/>
    <property type="evidence" value="ECO:0007669"/>
    <property type="project" value="TreeGrafter"/>
</dbReference>
<dbReference type="GO" id="GO:0019432">
    <property type="term" value="P:triglyceride biosynthetic process"/>
    <property type="evidence" value="ECO:0007669"/>
    <property type="project" value="TreeGrafter"/>
</dbReference>
<dbReference type="GO" id="GO:0005778">
    <property type="term" value="C:peroxisomal membrane"/>
    <property type="evidence" value="ECO:0007669"/>
    <property type="project" value="TreeGrafter"/>
</dbReference>
<dbReference type="GO" id="GO:0008654">
    <property type="term" value="P:phospholipid biosynthetic process"/>
    <property type="evidence" value="ECO:0007669"/>
    <property type="project" value="TreeGrafter"/>
</dbReference>
<dbReference type="GeneTree" id="ENSGT01060000251764"/>
<dbReference type="GO" id="GO:0008611">
    <property type="term" value="P:ether lipid biosynthetic process"/>
    <property type="evidence" value="ECO:0007669"/>
    <property type="project" value="TreeGrafter"/>
</dbReference>
<dbReference type="Proteomes" id="UP000694395">
    <property type="component" value="Chromosome 4"/>
</dbReference>
<reference evidence="1" key="1">
    <citation type="submission" date="2020-07" db="EMBL/GenBank/DDBJ databases">
        <title>A long reads based de novo assembly of the rainbow trout Arlee double haploid line genome.</title>
        <authorList>
            <person name="Gao G."/>
            <person name="Palti Y."/>
        </authorList>
    </citation>
    <scope>NUCLEOTIDE SEQUENCE [LARGE SCALE GENOMIC DNA]</scope>
</reference>
<name>A0A8K9V2W5_ONCMY</name>
<keyword evidence="2" id="KW-1185">Reference proteome</keyword>
<reference evidence="1" key="3">
    <citation type="submission" date="2025-09" db="UniProtKB">
        <authorList>
            <consortium name="Ensembl"/>
        </authorList>
    </citation>
    <scope>IDENTIFICATION</scope>
</reference>
<dbReference type="InterPro" id="IPR022284">
    <property type="entry name" value="GPAT/DHAPAT"/>
</dbReference>
<evidence type="ECO:0000313" key="1">
    <source>
        <dbReference type="Ensembl" id="ENSOMYP00000118306.1"/>
    </source>
</evidence>
<dbReference type="SUPFAM" id="SSF69593">
    <property type="entry name" value="Glycerol-3-phosphate (1)-acyltransferase"/>
    <property type="match status" value="1"/>
</dbReference>
<sequence length="195" mass="22500">IQRETTLKKRDDYEDILEERRNSSDLKYAHRFFTRDSLPATQTCSRISSILISYVSQESGEAPDISQEESCVILEEMAYRLQISTVHFFAFTLSKDFKTFLQHLQQAIQEHPMVLLPSHCSYMDFPLMSYNLYTYDLALPVIIGAGSMGAEGAAAPLEKSEYKINIYCTSQKFGYTDSFKGCSYFFLYYFPHCVE</sequence>
<reference evidence="1" key="2">
    <citation type="submission" date="2025-08" db="UniProtKB">
        <authorList>
            <consortium name="Ensembl"/>
        </authorList>
    </citation>
    <scope>IDENTIFICATION</scope>
</reference>
<dbReference type="GO" id="GO:0006631">
    <property type="term" value="P:fatty acid metabolic process"/>
    <property type="evidence" value="ECO:0007669"/>
    <property type="project" value="TreeGrafter"/>
</dbReference>